<evidence type="ECO:0008006" key="10">
    <source>
        <dbReference type="Google" id="ProtNLM"/>
    </source>
</evidence>
<dbReference type="InterPro" id="IPR025943">
    <property type="entry name" value="Sigma_54_int_dom_ATP-bd_2"/>
</dbReference>
<dbReference type="HOGENOM" id="CLU_000445_8_1_9"/>
<protein>
    <recommendedName>
        <fullName evidence="10">Transcriptional regulatory protein TyrR</fullName>
    </recommendedName>
</protein>
<dbReference type="InterPro" id="IPR027417">
    <property type="entry name" value="P-loop_NTPase"/>
</dbReference>
<name>A0A096CIS9_FLAPL</name>
<keyword evidence="1" id="KW-0547">Nucleotide-binding</keyword>
<dbReference type="GO" id="GO:0005524">
    <property type="term" value="F:ATP binding"/>
    <property type="evidence" value="ECO:0007669"/>
    <property type="project" value="UniProtKB-KW"/>
</dbReference>
<reference evidence="8 9" key="1">
    <citation type="submission" date="2011-08" db="EMBL/GenBank/DDBJ databases">
        <title>The Genome Sequence of Clostridium orbiscindens 1_3_50AFAA.</title>
        <authorList>
            <consortium name="The Broad Institute Genome Sequencing Platform"/>
            <person name="Earl A."/>
            <person name="Ward D."/>
            <person name="Feldgarden M."/>
            <person name="Gevers D."/>
            <person name="Daigneault M."/>
            <person name="Strauss J."/>
            <person name="Allen-Vercoe E."/>
            <person name="Young S.K."/>
            <person name="Zeng Q."/>
            <person name="Gargeya S."/>
            <person name="Fitzgerald M."/>
            <person name="Haas B."/>
            <person name="Abouelleil A."/>
            <person name="Alvarado L."/>
            <person name="Arachchi H.M."/>
            <person name="Berlin A."/>
            <person name="Brown A."/>
            <person name="Chapman S.B."/>
            <person name="Chen Z."/>
            <person name="Dunbar C."/>
            <person name="Freedman E."/>
            <person name="Gearin G."/>
            <person name="Gellesch M."/>
            <person name="Goldberg J."/>
            <person name="Griggs A."/>
            <person name="Gujja S."/>
            <person name="Heiman D."/>
            <person name="Howarth C."/>
            <person name="Larson L."/>
            <person name="Lui A."/>
            <person name="MacDonald P.J.P."/>
            <person name="Montmayeur A."/>
            <person name="Murphy C."/>
            <person name="Neiman D."/>
            <person name="Pearson M."/>
            <person name="Priest M."/>
            <person name="Roberts A."/>
            <person name="Saif S."/>
            <person name="Shea T."/>
            <person name="Shenoy N."/>
            <person name="Sisk P."/>
            <person name="Stolte C."/>
            <person name="Sykes S."/>
            <person name="Wortman J."/>
            <person name="Nusbaum C."/>
            <person name="Birren B."/>
        </authorList>
    </citation>
    <scope>NUCLEOTIDE SEQUENCE [LARGE SCALE GENOMIC DNA]</scope>
    <source>
        <strain evidence="8 9">1_3_50AFAA</strain>
    </source>
</reference>
<dbReference type="Gene3D" id="3.30.450.20">
    <property type="entry name" value="PAS domain"/>
    <property type="match status" value="1"/>
</dbReference>
<comment type="caution">
    <text evidence="8">The sequence shown here is derived from an EMBL/GenBank/DDBJ whole genome shotgun (WGS) entry which is preliminary data.</text>
</comment>
<dbReference type="PROSITE" id="PS00676">
    <property type="entry name" value="SIGMA54_INTERACT_2"/>
    <property type="match status" value="1"/>
</dbReference>
<dbReference type="AlphaFoldDB" id="A0A096CIS9"/>
<dbReference type="PROSITE" id="PS50045">
    <property type="entry name" value="SIGMA54_INTERACT_4"/>
    <property type="match status" value="1"/>
</dbReference>
<dbReference type="GO" id="GO:0043565">
    <property type="term" value="F:sequence-specific DNA binding"/>
    <property type="evidence" value="ECO:0007669"/>
    <property type="project" value="InterPro"/>
</dbReference>
<keyword evidence="9" id="KW-1185">Reference proteome</keyword>
<dbReference type="InterPro" id="IPR025662">
    <property type="entry name" value="Sigma_54_int_dom_ATP-bd_1"/>
</dbReference>
<dbReference type="GO" id="GO:0006355">
    <property type="term" value="P:regulation of DNA-templated transcription"/>
    <property type="evidence" value="ECO:0007669"/>
    <property type="project" value="InterPro"/>
</dbReference>
<sequence>MLHRSIMLHAEDRIHVLITRLRESAAPPERQALLDELTEIEASVHEVAHSVVDYQHVMDELDDNILVADKDEVVLYVNDAYIRHTGIAPEQILGKRITELLETGTYFTDPTVPEVIRSRKKVMKLSSMFGRPDSLGFVTGVPIFDDAGEIQYVVACNRGVSTFKELRDNFVHFVEAVNNLQGAAGHVQMVPNSSGIVTPQMVGESPAIQRVYDLIENVRQTTATVLITGESGVGKELIADAIYRTSSRAEKPFIKVNCASIPASLFESELFGYERGSFSGANASGKQGLFEAANNGTLLLDEIGEMPMDMQAKLLRAIQNNEITRVGGIRPIKLDIRYIASTNCDLKKKVREGTFRSDLYYRLHVIPIQVPPLREREGDVARLSQHFVSEFNKQYHKNVVLSPENIELLENYSWPGNIRELRNVMEYLVVCCAPNGHVDNSYIYGTFDLSNQNAYVEYDPDQSLNDAITAYEKKYLENALRYARNLKEASQILNIDPSTVSRKLRQHGLTLQGK</sequence>
<keyword evidence="3" id="KW-0805">Transcription regulation</keyword>
<evidence type="ECO:0000313" key="8">
    <source>
        <dbReference type="EMBL" id="KGF54712.1"/>
    </source>
</evidence>
<dbReference type="InterPro" id="IPR000014">
    <property type="entry name" value="PAS"/>
</dbReference>
<dbReference type="Proteomes" id="UP000029585">
    <property type="component" value="Unassembled WGS sequence"/>
</dbReference>
<evidence type="ECO:0000259" key="6">
    <source>
        <dbReference type="PROSITE" id="PS50045"/>
    </source>
</evidence>
<dbReference type="PROSITE" id="PS50112">
    <property type="entry name" value="PAS"/>
    <property type="match status" value="1"/>
</dbReference>
<dbReference type="Gene3D" id="1.10.10.60">
    <property type="entry name" value="Homeodomain-like"/>
    <property type="match status" value="1"/>
</dbReference>
<dbReference type="InterPro" id="IPR002078">
    <property type="entry name" value="Sigma_54_int"/>
</dbReference>
<dbReference type="CDD" id="cd00009">
    <property type="entry name" value="AAA"/>
    <property type="match status" value="1"/>
</dbReference>
<keyword evidence="2" id="KW-0067">ATP-binding</keyword>
<dbReference type="eggNOG" id="COG3829">
    <property type="taxonomic scope" value="Bacteria"/>
</dbReference>
<keyword evidence="5" id="KW-0804">Transcription</keyword>
<gene>
    <name evidence="8" type="ORF">HMPREF9460_02596</name>
</gene>
<evidence type="ECO:0000256" key="5">
    <source>
        <dbReference type="ARBA" id="ARBA00023163"/>
    </source>
</evidence>
<evidence type="ECO:0000259" key="7">
    <source>
        <dbReference type="PROSITE" id="PS50112"/>
    </source>
</evidence>
<dbReference type="InterPro" id="IPR002197">
    <property type="entry name" value="HTH_Fis"/>
</dbReference>
<feature type="domain" description="PAS" evidence="7">
    <location>
        <begin position="50"/>
        <end position="101"/>
    </location>
</feature>
<dbReference type="SUPFAM" id="SSF46689">
    <property type="entry name" value="Homeodomain-like"/>
    <property type="match status" value="1"/>
</dbReference>
<dbReference type="PROSITE" id="PS00688">
    <property type="entry name" value="SIGMA54_INTERACT_3"/>
    <property type="match status" value="1"/>
</dbReference>
<evidence type="ECO:0000256" key="4">
    <source>
        <dbReference type="ARBA" id="ARBA00023125"/>
    </source>
</evidence>
<keyword evidence="4" id="KW-0238">DNA-binding</keyword>
<accession>A0A096CIS9</accession>
<dbReference type="InterPro" id="IPR058031">
    <property type="entry name" value="AAA_lid_NorR"/>
</dbReference>
<dbReference type="InterPro" id="IPR003593">
    <property type="entry name" value="AAA+_ATPase"/>
</dbReference>
<dbReference type="PROSITE" id="PS00675">
    <property type="entry name" value="SIGMA54_INTERACT_1"/>
    <property type="match status" value="1"/>
</dbReference>
<dbReference type="Pfam" id="PF02954">
    <property type="entry name" value="HTH_8"/>
    <property type="match status" value="1"/>
</dbReference>
<dbReference type="EMBL" id="ADLO01000081">
    <property type="protein sequence ID" value="KGF54712.1"/>
    <property type="molecule type" value="Genomic_DNA"/>
</dbReference>
<dbReference type="PANTHER" id="PTHR32071:SF57">
    <property type="entry name" value="C4-DICARBOXYLATE TRANSPORT TRANSCRIPTIONAL REGULATORY PROTEIN DCTD"/>
    <property type="match status" value="1"/>
</dbReference>
<dbReference type="Pfam" id="PF00158">
    <property type="entry name" value="Sigma54_activat"/>
    <property type="match status" value="1"/>
</dbReference>
<proteinExistence type="predicted"/>
<dbReference type="RefSeq" id="WP_024723420.1">
    <property type="nucleotide sequence ID" value="NZ_KN174164.1"/>
</dbReference>
<dbReference type="FunFam" id="3.40.50.300:FF:000006">
    <property type="entry name" value="DNA-binding transcriptional regulator NtrC"/>
    <property type="match status" value="1"/>
</dbReference>
<feature type="domain" description="Sigma-54 factor interaction" evidence="6">
    <location>
        <begin position="201"/>
        <end position="430"/>
    </location>
</feature>
<dbReference type="InterPro" id="IPR009057">
    <property type="entry name" value="Homeodomain-like_sf"/>
</dbReference>
<evidence type="ECO:0000256" key="2">
    <source>
        <dbReference type="ARBA" id="ARBA00022840"/>
    </source>
</evidence>
<dbReference type="SMART" id="SM00382">
    <property type="entry name" value="AAA"/>
    <property type="match status" value="1"/>
</dbReference>
<evidence type="ECO:0000256" key="1">
    <source>
        <dbReference type="ARBA" id="ARBA00022741"/>
    </source>
</evidence>
<evidence type="ECO:0000256" key="3">
    <source>
        <dbReference type="ARBA" id="ARBA00023015"/>
    </source>
</evidence>
<dbReference type="CDD" id="cd00130">
    <property type="entry name" value="PAS"/>
    <property type="match status" value="1"/>
</dbReference>
<organism evidence="8 9">
    <name type="scientific">Flavonifractor plautii 1_3_50AFAA</name>
    <dbReference type="NCBI Taxonomy" id="742738"/>
    <lineage>
        <taxon>Bacteria</taxon>
        <taxon>Bacillati</taxon>
        <taxon>Bacillota</taxon>
        <taxon>Clostridia</taxon>
        <taxon>Eubacteriales</taxon>
        <taxon>Oscillospiraceae</taxon>
        <taxon>Flavonifractor</taxon>
    </lineage>
</organism>
<dbReference type="Pfam" id="PF00989">
    <property type="entry name" value="PAS"/>
    <property type="match status" value="1"/>
</dbReference>
<dbReference type="Gene3D" id="3.40.50.300">
    <property type="entry name" value="P-loop containing nucleotide triphosphate hydrolases"/>
    <property type="match status" value="1"/>
</dbReference>
<dbReference type="PANTHER" id="PTHR32071">
    <property type="entry name" value="TRANSCRIPTIONAL REGULATORY PROTEIN"/>
    <property type="match status" value="1"/>
</dbReference>
<dbReference type="SUPFAM" id="SSF55785">
    <property type="entry name" value="PYP-like sensor domain (PAS domain)"/>
    <property type="match status" value="1"/>
</dbReference>
<dbReference type="InterPro" id="IPR025944">
    <property type="entry name" value="Sigma_54_int_dom_CS"/>
</dbReference>
<evidence type="ECO:0000313" key="9">
    <source>
        <dbReference type="Proteomes" id="UP000029585"/>
    </source>
</evidence>
<dbReference type="Gene3D" id="1.10.8.60">
    <property type="match status" value="1"/>
</dbReference>
<dbReference type="Pfam" id="PF25601">
    <property type="entry name" value="AAA_lid_14"/>
    <property type="match status" value="1"/>
</dbReference>
<dbReference type="SUPFAM" id="SSF52540">
    <property type="entry name" value="P-loop containing nucleoside triphosphate hydrolases"/>
    <property type="match status" value="1"/>
</dbReference>
<dbReference type="InterPro" id="IPR035965">
    <property type="entry name" value="PAS-like_dom_sf"/>
</dbReference>
<dbReference type="SMART" id="SM00091">
    <property type="entry name" value="PAS"/>
    <property type="match status" value="1"/>
</dbReference>
<dbReference type="PATRIC" id="fig|742738.3.peg.2662"/>
<dbReference type="InterPro" id="IPR013767">
    <property type="entry name" value="PAS_fold"/>
</dbReference>